<dbReference type="Pfam" id="PF00005">
    <property type="entry name" value="ABC_tran"/>
    <property type="match status" value="1"/>
</dbReference>
<dbReference type="GO" id="GO:0005524">
    <property type="term" value="F:ATP binding"/>
    <property type="evidence" value="ECO:0007669"/>
    <property type="project" value="UniProtKB-KW"/>
</dbReference>
<organism evidence="5 6">
    <name type="scientific">Janibacter cremeus</name>
    <dbReference type="NCBI Taxonomy" id="1285192"/>
    <lineage>
        <taxon>Bacteria</taxon>
        <taxon>Bacillati</taxon>
        <taxon>Actinomycetota</taxon>
        <taxon>Actinomycetes</taxon>
        <taxon>Micrococcales</taxon>
        <taxon>Intrasporangiaceae</taxon>
        <taxon>Janibacter</taxon>
    </lineage>
</organism>
<dbReference type="AlphaFoldDB" id="A0A852VLZ7"/>
<keyword evidence="3 5" id="KW-0067">ATP-binding</keyword>
<evidence type="ECO:0000256" key="2">
    <source>
        <dbReference type="ARBA" id="ARBA00022741"/>
    </source>
</evidence>
<dbReference type="EMBL" id="JACCAE010000001">
    <property type="protein sequence ID" value="NYF98052.1"/>
    <property type="molecule type" value="Genomic_DNA"/>
</dbReference>
<accession>A0A852VLZ7</accession>
<dbReference type="InterPro" id="IPR003439">
    <property type="entry name" value="ABC_transporter-like_ATP-bd"/>
</dbReference>
<dbReference type="GO" id="GO:0016887">
    <property type="term" value="F:ATP hydrolysis activity"/>
    <property type="evidence" value="ECO:0007669"/>
    <property type="project" value="InterPro"/>
</dbReference>
<reference evidence="5 6" key="1">
    <citation type="submission" date="2020-07" db="EMBL/GenBank/DDBJ databases">
        <title>Sequencing the genomes of 1000 actinobacteria strains.</title>
        <authorList>
            <person name="Klenk H.-P."/>
        </authorList>
    </citation>
    <scope>NUCLEOTIDE SEQUENCE [LARGE SCALE GENOMIC DNA]</scope>
    <source>
        <strain evidence="5 6">DSM 26154</strain>
    </source>
</reference>
<evidence type="ECO:0000256" key="1">
    <source>
        <dbReference type="ARBA" id="ARBA00022448"/>
    </source>
</evidence>
<keyword evidence="2" id="KW-0547">Nucleotide-binding</keyword>
<proteinExistence type="predicted"/>
<comment type="caution">
    <text evidence="5">The sequence shown here is derived from an EMBL/GenBank/DDBJ whole genome shotgun (WGS) entry which is preliminary data.</text>
</comment>
<evidence type="ECO:0000313" key="6">
    <source>
        <dbReference type="Proteomes" id="UP000554054"/>
    </source>
</evidence>
<feature type="domain" description="ABC transporter" evidence="4">
    <location>
        <begin position="15"/>
        <end position="246"/>
    </location>
</feature>
<dbReference type="PROSITE" id="PS00211">
    <property type="entry name" value="ABC_TRANSPORTER_1"/>
    <property type="match status" value="1"/>
</dbReference>
<evidence type="ECO:0000259" key="4">
    <source>
        <dbReference type="PROSITE" id="PS50893"/>
    </source>
</evidence>
<dbReference type="CDD" id="cd03293">
    <property type="entry name" value="ABC_NrtD_SsuB_transporters"/>
    <property type="match status" value="1"/>
</dbReference>
<gene>
    <name evidence="5" type="ORF">BJY20_001444</name>
</gene>
<keyword evidence="6" id="KW-1185">Reference proteome</keyword>
<protein>
    <submittedName>
        <fullName evidence="5">NitT/TauT family transport system ATP-binding protein</fullName>
    </submittedName>
</protein>
<dbReference type="SMART" id="SM00382">
    <property type="entry name" value="AAA"/>
    <property type="match status" value="1"/>
</dbReference>
<dbReference type="SUPFAM" id="SSF52540">
    <property type="entry name" value="P-loop containing nucleoside triphosphate hydrolases"/>
    <property type="match status" value="1"/>
</dbReference>
<dbReference type="PANTHER" id="PTHR42788">
    <property type="entry name" value="TAURINE IMPORT ATP-BINDING PROTEIN-RELATED"/>
    <property type="match status" value="1"/>
</dbReference>
<dbReference type="Proteomes" id="UP000554054">
    <property type="component" value="Unassembled WGS sequence"/>
</dbReference>
<keyword evidence="1" id="KW-0813">Transport</keyword>
<dbReference type="InterPro" id="IPR050166">
    <property type="entry name" value="ABC_transporter_ATP-bind"/>
</dbReference>
<evidence type="ECO:0000313" key="5">
    <source>
        <dbReference type="EMBL" id="NYF98052.1"/>
    </source>
</evidence>
<dbReference type="InterPro" id="IPR017871">
    <property type="entry name" value="ABC_transporter-like_CS"/>
</dbReference>
<dbReference type="PANTHER" id="PTHR42788:SF13">
    <property type="entry name" value="ALIPHATIC SULFONATES IMPORT ATP-BINDING PROTEIN SSUB"/>
    <property type="match status" value="1"/>
</dbReference>
<name>A0A852VLZ7_9MICO</name>
<evidence type="ECO:0000256" key="3">
    <source>
        <dbReference type="ARBA" id="ARBA00022840"/>
    </source>
</evidence>
<sequence length="273" mass="29752">MTQQATDHPAAEPYVQFDRVEKSFRTKSGTVTALDELSLTVNEGEFLAIVGPSGCGKSTLLLALAGLTTPTSGTVTLEGSTIAGPVTKAGVVFQNAELLPWRNALENVLLQAEVRKLPRGSLSDRARQLLADVGLGGFEDHYPDELSGGMQQRVSLCRALLHDPSILLMDEPFGALDAITRDQVQMDLQNLWLQSRRTVMFITHSIEEAVFLADRVIVLSPRPAAIAADIRVSMPRPRHVADRGSPEFTAYVNGIRDEFGKLGIFSDRDVEGR</sequence>
<dbReference type="InterPro" id="IPR027417">
    <property type="entry name" value="P-loop_NTPase"/>
</dbReference>
<dbReference type="RefSeq" id="WP_185990909.1">
    <property type="nucleotide sequence ID" value="NZ_JACCAE010000001.1"/>
</dbReference>
<dbReference type="InterPro" id="IPR003593">
    <property type="entry name" value="AAA+_ATPase"/>
</dbReference>
<dbReference type="PROSITE" id="PS50893">
    <property type="entry name" value="ABC_TRANSPORTER_2"/>
    <property type="match status" value="1"/>
</dbReference>
<dbReference type="Gene3D" id="3.40.50.300">
    <property type="entry name" value="P-loop containing nucleotide triphosphate hydrolases"/>
    <property type="match status" value="1"/>
</dbReference>